<organism evidence="3 4">
    <name type="scientific">Marasmius tenuissimus</name>
    <dbReference type="NCBI Taxonomy" id="585030"/>
    <lineage>
        <taxon>Eukaryota</taxon>
        <taxon>Fungi</taxon>
        <taxon>Dikarya</taxon>
        <taxon>Basidiomycota</taxon>
        <taxon>Agaricomycotina</taxon>
        <taxon>Agaricomycetes</taxon>
        <taxon>Agaricomycetidae</taxon>
        <taxon>Agaricales</taxon>
        <taxon>Marasmiineae</taxon>
        <taxon>Marasmiaceae</taxon>
        <taxon>Marasmius</taxon>
    </lineage>
</organism>
<accession>A0ABR2Z5W2</accession>
<dbReference type="InterPro" id="IPR009027">
    <property type="entry name" value="Ribosomal_bL9/RNase_H1_N"/>
</dbReference>
<dbReference type="InterPro" id="IPR037056">
    <property type="entry name" value="RNase_H1_N_sf"/>
</dbReference>
<feature type="domain" description="Ribonuclease H1 N-terminal" evidence="2">
    <location>
        <begin position="119"/>
        <end position="158"/>
    </location>
</feature>
<proteinExistence type="predicted"/>
<keyword evidence="4" id="KW-1185">Reference proteome</keyword>
<name>A0ABR2Z5W2_9AGAR</name>
<evidence type="ECO:0000313" key="4">
    <source>
        <dbReference type="Proteomes" id="UP001437256"/>
    </source>
</evidence>
<dbReference type="Proteomes" id="UP001437256">
    <property type="component" value="Unassembled WGS sequence"/>
</dbReference>
<sequence>MFIRVLPGSQTITITTTTTVKIEPASQDHWPKPKKRPPIPISSDESNTAPACLPSPPPPLPPHSPPSPSSSKPISKMPSSPSSASISIVDWDVFYASRYGIKFPTPKDLAQREFLSDDYYAVTVGKEVGIFLLWNQVGPLTLGFSAAVQKRYPTYKQALHTYLGAYHNGELAIVDKGGDIAKYKDLAAAAHRINQ</sequence>
<evidence type="ECO:0000313" key="3">
    <source>
        <dbReference type="EMBL" id="KAL0056921.1"/>
    </source>
</evidence>
<feature type="region of interest" description="Disordered" evidence="1">
    <location>
        <begin position="18"/>
        <end position="84"/>
    </location>
</feature>
<evidence type="ECO:0000256" key="1">
    <source>
        <dbReference type="SAM" id="MobiDB-lite"/>
    </source>
</evidence>
<dbReference type="InterPro" id="IPR011320">
    <property type="entry name" value="RNase_H1_N"/>
</dbReference>
<dbReference type="Pfam" id="PF01693">
    <property type="entry name" value="Cauli_VI"/>
    <property type="match status" value="1"/>
</dbReference>
<dbReference type="EMBL" id="JBBXMP010000812">
    <property type="protein sequence ID" value="KAL0056921.1"/>
    <property type="molecule type" value="Genomic_DNA"/>
</dbReference>
<feature type="compositionally biased region" description="Pro residues" evidence="1">
    <location>
        <begin position="53"/>
        <end position="68"/>
    </location>
</feature>
<dbReference type="Gene3D" id="3.40.970.10">
    <property type="entry name" value="Ribonuclease H1, N-terminal domain"/>
    <property type="match status" value="1"/>
</dbReference>
<comment type="caution">
    <text evidence="3">The sequence shown here is derived from an EMBL/GenBank/DDBJ whole genome shotgun (WGS) entry which is preliminary data.</text>
</comment>
<feature type="compositionally biased region" description="Low complexity" evidence="1">
    <location>
        <begin position="69"/>
        <end position="84"/>
    </location>
</feature>
<protein>
    <recommendedName>
        <fullName evidence="2">Ribonuclease H1 N-terminal domain-containing protein</fullName>
    </recommendedName>
</protein>
<gene>
    <name evidence="3" type="ORF">AAF712_016462</name>
</gene>
<evidence type="ECO:0000259" key="2">
    <source>
        <dbReference type="Pfam" id="PF01693"/>
    </source>
</evidence>
<reference evidence="3 4" key="1">
    <citation type="submission" date="2024-05" db="EMBL/GenBank/DDBJ databases">
        <title>A draft genome resource for the thread blight pathogen Marasmius tenuissimus strain MS-2.</title>
        <authorList>
            <person name="Yulfo-Soto G.E."/>
            <person name="Baruah I.K."/>
            <person name="Amoako-Attah I."/>
            <person name="Bukari Y."/>
            <person name="Meinhardt L.W."/>
            <person name="Bailey B.A."/>
            <person name="Cohen S.P."/>
        </authorList>
    </citation>
    <scope>NUCLEOTIDE SEQUENCE [LARGE SCALE GENOMIC DNA]</scope>
    <source>
        <strain evidence="3 4">MS-2</strain>
    </source>
</reference>
<dbReference type="SUPFAM" id="SSF55658">
    <property type="entry name" value="L9 N-domain-like"/>
    <property type="match status" value="1"/>
</dbReference>